<dbReference type="PANTHER" id="PTHR24305:SF29">
    <property type="entry name" value="BENZOATE-PARA-HYDROXYLASE"/>
    <property type="match status" value="1"/>
</dbReference>
<keyword evidence="10" id="KW-0812">Transmembrane</keyword>
<keyword evidence="6 8" id="KW-0408">Iron</keyword>
<keyword evidence="4 8" id="KW-0479">Metal-binding</keyword>
<dbReference type="InterPro" id="IPR001128">
    <property type="entry name" value="Cyt_P450"/>
</dbReference>
<proteinExistence type="inferred from homology"/>
<evidence type="ECO:0000256" key="5">
    <source>
        <dbReference type="ARBA" id="ARBA00023002"/>
    </source>
</evidence>
<comment type="cofactor">
    <cofactor evidence="1 8">
        <name>heme</name>
        <dbReference type="ChEBI" id="CHEBI:30413"/>
    </cofactor>
</comment>
<evidence type="ECO:0000313" key="11">
    <source>
        <dbReference type="EMBL" id="TRX93585.1"/>
    </source>
</evidence>
<dbReference type="InterPro" id="IPR017972">
    <property type="entry name" value="Cyt_P450_CS"/>
</dbReference>
<dbReference type="InterPro" id="IPR050121">
    <property type="entry name" value="Cytochrome_P450_monoxygenase"/>
</dbReference>
<accession>A0A553I084</accession>
<evidence type="ECO:0000256" key="7">
    <source>
        <dbReference type="ARBA" id="ARBA00023033"/>
    </source>
</evidence>
<organism evidence="11 12">
    <name type="scientific">Xylaria flabelliformis</name>
    <dbReference type="NCBI Taxonomy" id="2512241"/>
    <lineage>
        <taxon>Eukaryota</taxon>
        <taxon>Fungi</taxon>
        <taxon>Dikarya</taxon>
        <taxon>Ascomycota</taxon>
        <taxon>Pezizomycotina</taxon>
        <taxon>Sordariomycetes</taxon>
        <taxon>Xylariomycetidae</taxon>
        <taxon>Xylariales</taxon>
        <taxon>Xylariaceae</taxon>
        <taxon>Xylaria</taxon>
    </lineage>
</organism>
<dbReference type="Proteomes" id="UP000319160">
    <property type="component" value="Unassembled WGS sequence"/>
</dbReference>
<reference evidence="12" key="1">
    <citation type="submission" date="2019-06" db="EMBL/GenBank/DDBJ databases">
        <title>Draft genome sequence of the griseofulvin-producing fungus Xylaria cubensis strain G536.</title>
        <authorList>
            <person name="Mead M.E."/>
            <person name="Raja H.A."/>
            <person name="Steenwyk J.L."/>
            <person name="Knowles S.L."/>
            <person name="Oberlies N.H."/>
            <person name="Rokas A."/>
        </authorList>
    </citation>
    <scope>NUCLEOTIDE SEQUENCE [LARGE SCALE GENOMIC DNA]</scope>
    <source>
        <strain evidence="12">G536</strain>
    </source>
</reference>
<keyword evidence="10" id="KW-1133">Transmembrane helix</keyword>
<evidence type="ECO:0000256" key="1">
    <source>
        <dbReference type="ARBA" id="ARBA00001971"/>
    </source>
</evidence>
<dbReference type="GO" id="GO:0004497">
    <property type="term" value="F:monooxygenase activity"/>
    <property type="evidence" value="ECO:0007669"/>
    <property type="project" value="UniProtKB-KW"/>
</dbReference>
<dbReference type="STRING" id="2512241.A0A553I084"/>
<comment type="similarity">
    <text evidence="2 9">Belongs to the cytochrome P450 family.</text>
</comment>
<comment type="caution">
    <text evidence="11">The sequence shown here is derived from an EMBL/GenBank/DDBJ whole genome shotgun (WGS) entry which is preliminary data.</text>
</comment>
<protein>
    <submittedName>
        <fullName evidence="11">Uncharacterized protein</fullName>
    </submittedName>
</protein>
<name>A0A553I084_9PEZI</name>
<keyword evidence="7 9" id="KW-0503">Monooxygenase</keyword>
<evidence type="ECO:0000256" key="8">
    <source>
        <dbReference type="PIRSR" id="PIRSR602401-1"/>
    </source>
</evidence>
<keyword evidence="5 9" id="KW-0560">Oxidoreductase</keyword>
<evidence type="ECO:0000256" key="3">
    <source>
        <dbReference type="ARBA" id="ARBA00022617"/>
    </source>
</evidence>
<feature type="binding site" description="axial binding residue" evidence="8">
    <location>
        <position position="441"/>
    </location>
    <ligand>
        <name>heme</name>
        <dbReference type="ChEBI" id="CHEBI:30413"/>
    </ligand>
    <ligandPart>
        <name>Fe</name>
        <dbReference type="ChEBI" id="CHEBI:18248"/>
    </ligandPart>
</feature>
<keyword evidence="12" id="KW-1185">Reference proteome</keyword>
<dbReference type="PRINTS" id="PR00463">
    <property type="entry name" value="EP450I"/>
</dbReference>
<evidence type="ECO:0000256" key="9">
    <source>
        <dbReference type="RuleBase" id="RU000461"/>
    </source>
</evidence>
<evidence type="ECO:0000313" key="12">
    <source>
        <dbReference type="Proteomes" id="UP000319160"/>
    </source>
</evidence>
<dbReference type="GO" id="GO:0020037">
    <property type="term" value="F:heme binding"/>
    <property type="evidence" value="ECO:0007669"/>
    <property type="project" value="InterPro"/>
</dbReference>
<evidence type="ECO:0000256" key="6">
    <source>
        <dbReference type="ARBA" id="ARBA00023004"/>
    </source>
</evidence>
<dbReference type="SUPFAM" id="SSF48264">
    <property type="entry name" value="Cytochrome P450"/>
    <property type="match status" value="1"/>
</dbReference>
<dbReference type="PROSITE" id="PS00086">
    <property type="entry name" value="CYTOCHROME_P450"/>
    <property type="match status" value="1"/>
</dbReference>
<evidence type="ECO:0000256" key="10">
    <source>
        <dbReference type="SAM" id="Phobius"/>
    </source>
</evidence>
<dbReference type="OrthoDB" id="1470350at2759"/>
<dbReference type="PANTHER" id="PTHR24305">
    <property type="entry name" value="CYTOCHROME P450"/>
    <property type="match status" value="1"/>
</dbReference>
<dbReference type="GO" id="GO:0005506">
    <property type="term" value="F:iron ion binding"/>
    <property type="evidence" value="ECO:0007669"/>
    <property type="project" value="InterPro"/>
</dbReference>
<evidence type="ECO:0000256" key="4">
    <source>
        <dbReference type="ARBA" id="ARBA00022723"/>
    </source>
</evidence>
<dbReference type="Gene3D" id="1.10.630.10">
    <property type="entry name" value="Cytochrome P450"/>
    <property type="match status" value="1"/>
</dbReference>
<dbReference type="InterPro" id="IPR036396">
    <property type="entry name" value="Cyt_P450_sf"/>
</dbReference>
<dbReference type="InterPro" id="IPR002401">
    <property type="entry name" value="Cyt_P450_E_grp-I"/>
</dbReference>
<dbReference type="Pfam" id="PF00067">
    <property type="entry name" value="p450"/>
    <property type="match status" value="1"/>
</dbReference>
<keyword evidence="10" id="KW-0472">Membrane</keyword>
<sequence length="448" mass="50925">MDSLSPVIWLVTLSLLIGTASFYVLYRGIYNVFYHPLRSYPGPWLWSASRLPYTISIFRGDATHKVKSLHDKYGQVVRIAPDSLSYTTGRVWKDVYASGQSNGSGNLPKDYKFYITPPDRIENISTASDANHRRLRRIQGHAFSEKAISLQEPYLVQHIKRFITYLRDEAARNDGIVNITKWVDILASDAIGDLSFGESFGGLDSGQLHPWLKSLYTTTKTFTFTREILRLPSFLIKVALACIPKSMREHQEGALPFGVKVAQRRLAQQTDRPDFMSYMLMHNDDEGKGMSRAEIDMAAITFIFAGSETSTVYLLMTNPSVLNILTESIRSNFPHESDLTNARLKQNEYLDCVLKEGLRLYPPTPDKLFRTTKNRSVVVAGKIVPPQTSITVNLWAAYRDPTNFHRALEFIPERWLKDTPLEFLDDDKTIFKPFSVGPRDCIGKKLVP</sequence>
<dbReference type="GO" id="GO:0016705">
    <property type="term" value="F:oxidoreductase activity, acting on paired donors, with incorporation or reduction of molecular oxygen"/>
    <property type="evidence" value="ECO:0007669"/>
    <property type="project" value="InterPro"/>
</dbReference>
<dbReference type="AlphaFoldDB" id="A0A553I084"/>
<feature type="transmembrane region" description="Helical" evidence="10">
    <location>
        <begin position="6"/>
        <end position="26"/>
    </location>
</feature>
<evidence type="ECO:0000256" key="2">
    <source>
        <dbReference type="ARBA" id="ARBA00010617"/>
    </source>
</evidence>
<gene>
    <name evidence="11" type="ORF">FHL15_005557</name>
</gene>
<dbReference type="EMBL" id="VFLP01000028">
    <property type="protein sequence ID" value="TRX93585.1"/>
    <property type="molecule type" value="Genomic_DNA"/>
</dbReference>
<dbReference type="PRINTS" id="PR00385">
    <property type="entry name" value="P450"/>
</dbReference>
<dbReference type="CDD" id="cd11058">
    <property type="entry name" value="CYP60B-like"/>
    <property type="match status" value="1"/>
</dbReference>
<keyword evidence="3 8" id="KW-0349">Heme</keyword>